<reference evidence="1" key="1">
    <citation type="journal article" date="2023" name="Front. Mar. Sci.">
        <title>A new Merluccius polli reference genome to investigate the effects of global change in West African waters.</title>
        <authorList>
            <person name="Mateo J.L."/>
            <person name="Blanco-Fernandez C."/>
            <person name="Garcia-Vazquez E."/>
            <person name="Machado-Schiaffino G."/>
        </authorList>
    </citation>
    <scope>NUCLEOTIDE SEQUENCE</scope>
    <source>
        <strain evidence="1">C29</strain>
        <tissue evidence="1">Fin</tissue>
    </source>
</reference>
<dbReference type="EMBL" id="JAOPHQ010001445">
    <property type="protein sequence ID" value="KAK0150717.1"/>
    <property type="molecule type" value="Genomic_DNA"/>
</dbReference>
<evidence type="ECO:0000313" key="2">
    <source>
        <dbReference type="Proteomes" id="UP001174136"/>
    </source>
</evidence>
<accession>A0AA47N1S2</accession>
<gene>
    <name evidence="1" type="ORF">N1851_008187</name>
</gene>
<dbReference type="Proteomes" id="UP001174136">
    <property type="component" value="Unassembled WGS sequence"/>
</dbReference>
<comment type="caution">
    <text evidence="1">The sequence shown here is derived from an EMBL/GenBank/DDBJ whole genome shotgun (WGS) entry which is preliminary data.</text>
</comment>
<keyword evidence="2" id="KW-1185">Reference proteome</keyword>
<dbReference type="PANTHER" id="PTHR31912:SF34">
    <property type="entry name" value="NOTOCHORD-RELATED PROTEIN"/>
    <property type="match status" value="1"/>
</dbReference>
<evidence type="ECO:0000313" key="1">
    <source>
        <dbReference type="EMBL" id="KAK0150717.1"/>
    </source>
</evidence>
<dbReference type="AlphaFoldDB" id="A0AA47N1S2"/>
<protein>
    <submittedName>
        <fullName evidence="1">Uncharacterized protein</fullName>
    </submittedName>
</protein>
<sequence>MLETEGIEIPTLSSRVCGSIVQVVGDNLGLNCIFGLKKRNFNKCFMMSVKFRTKDEHLQHCNSAQSNPMLSHVCGVKRHCLLNTLQYFNTSENVSVDVMHDILEGIGQLEMKLVLQYLKANFVTSREIALRVQHYGYTERKNRPPVIKLDDDRNDLGINAIQCWCLLRNLPLMFDNIVFSPVLTEGLTVYLKYLIGEHHRVFKLLFPEKSLLPKHHLLTHYPRSIRHIGPVIHMWCMRYEGKHNYFKRQLKSFKNITKTLAKKHQRFMAYSWESISSSKLTMGPGRMMTLDDFAESSDIAAKLNLTHFENTNVLSVKWVKHQGIVGSKILLFKMKVFFIGQNMETVCLDSHFNAFKVATMMKPCKLQVVEVCDLVYYRDFDIQMSYDKVDHQLFVVPYCVMI</sequence>
<dbReference type="PANTHER" id="PTHR31912">
    <property type="entry name" value="IP13529P"/>
    <property type="match status" value="1"/>
</dbReference>
<proteinExistence type="predicted"/>
<name>A0AA47N1S2_MERPO</name>
<organism evidence="1 2">
    <name type="scientific">Merluccius polli</name>
    <name type="common">Benguela hake</name>
    <name type="synonym">Merluccius cadenati</name>
    <dbReference type="NCBI Taxonomy" id="89951"/>
    <lineage>
        <taxon>Eukaryota</taxon>
        <taxon>Metazoa</taxon>
        <taxon>Chordata</taxon>
        <taxon>Craniata</taxon>
        <taxon>Vertebrata</taxon>
        <taxon>Euteleostomi</taxon>
        <taxon>Actinopterygii</taxon>
        <taxon>Neopterygii</taxon>
        <taxon>Teleostei</taxon>
        <taxon>Neoteleostei</taxon>
        <taxon>Acanthomorphata</taxon>
        <taxon>Zeiogadaria</taxon>
        <taxon>Gadariae</taxon>
        <taxon>Gadiformes</taxon>
        <taxon>Gadoidei</taxon>
        <taxon>Merlucciidae</taxon>
        <taxon>Merluccius</taxon>
    </lineage>
</organism>